<proteinExistence type="predicted"/>
<accession>A0A212T6L9</accession>
<evidence type="ECO:0000256" key="1">
    <source>
        <dbReference type="SAM" id="MobiDB-lite"/>
    </source>
</evidence>
<feature type="region of interest" description="Disordered" evidence="1">
    <location>
        <begin position="93"/>
        <end position="112"/>
    </location>
</feature>
<reference evidence="3" key="1">
    <citation type="submission" date="2017-06" db="EMBL/GenBank/DDBJ databases">
        <authorList>
            <person name="Varghese N."/>
            <person name="Submissions S."/>
        </authorList>
    </citation>
    <scope>NUCLEOTIDE SEQUENCE [LARGE SCALE GENOMIC DNA]</scope>
    <source>
        <strain evidence="3">DSM 11116</strain>
    </source>
</reference>
<evidence type="ECO:0000313" key="3">
    <source>
        <dbReference type="Proteomes" id="UP000198131"/>
    </source>
</evidence>
<organism evidence="2 3">
    <name type="scientific">Hymenobacter gelipurpurascens</name>
    <dbReference type="NCBI Taxonomy" id="89968"/>
    <lineage>
        <taxon>Bacteria</taxon>
        <taxon>Pseudomonadati</taxon>
        <taxon>Bacteroidota</taxon>
        <taxon>Cytophagia</taxon>
        <taxon>Cytophagales</taxon>
        <taxon>Hymenobacteraceae</taxon>
        <taxon>Hymenobacter</taxon>
    </lineage>
</organism>
<name>A0A212T6L9_9BACT</name>
<gene>
    <name evidence="2" type="ORF">SAMN06265337_0485</name>
</gene>
<dbReference type="AlphaFoldDB" id="A0A212T6L9"/>
<evidence type="ECO:0000313" key="2">
    <source>
        <dbReference type="EMBL" id="SNC61520.1"/>
    </source>
</evidence>
<protein>
    <submittedName>
        <fullName evidence="2">Uncharacterized protein</fullName>
    </submittedName>
</protein>
<dbReference type="EMBL" id="FYEW01000001">
    <property type="protein sequence ID" value="SNC61520.1"/>
    <property type="molecule type" value="Genomic_DNA"/>
</dbReference>
<keyword evidence="3" id="KW-1185">Reference proteome</keyword>
<sequence>MGTPTDPMLTSPPLSVAVPKAVECTAHFWNLHNVFLQAQPNPHEVGAPVSLTEAPLVWPYCSESIAFPNDRTLLITAEVLTCTSLLAALGNRASRGQQEQGDPHSRSAKSYGGALQAADVPAGSGQLTPRTMLGHSTWPSEYFKLRLDQQPTAVLTPYLRYLAS</sequence>
<dbReference type="Proteomes" id="UP000198131">
    <property type="component" value="Unassembled WGS sequence"/>
</dbReference>